<evidence type="ECO:0000256" key="1">
    <source>
        <dbReference type="SAM" id="Phobius"/>
    </source>
</evidence>
<proteinExistence type="predicted"/>
<dbReference type="STRING" id="1895771.BGO89_02180"/>
<evidence type="ECO:0000313" key="2">
    <source>
        <dbReference type="EMBL" id="OJX59247.1"/>
    </source>
</evidence>
<name>A0A1M3L1Z6_9BACT</name>
<evidence type="ECO:0008006" key="4">
    <source>
        <dbReference type="Google" id="ProtNLM"/>
    </source>
</evidence>
<dbReference type="EMBL" id="MKVH01000013">
    <property type="protein sequence ID" value="OJX59247.1"/>
    <property type="molecule type" value="Genomic_DNA"/>
</dbReference>
<comment type="caution">
    <text evidence="2">The sequence shown here is derived from an EMBL/GenBank/DDBJ whole genome shotgun (WGS) entry which is preliminary data.</text>
</comment>
<accession>A0A1M3L1Z6</accession>
<protein>
    <recommendedName>
        <fullName evidence="4">DUF948 domain-containing protein</fullName>
    </recommendedName>
</protein>
<dbReference type="Proteomes" id="UP000184233">
    <property type="component" value="Unassembled WGS sequence"/>
</dbReference>
<sequence length="137" mass="14666">MDTSLVIFGCIALAALTVLCIAGAVTLLYARKQLDRVIDTVEKAAGDMSDLKRQLEPVIQQSEVVLGQLHSTLENADSQLDKLGRGADTFASIADDVKVLETNLMAKVREPLEDVASLIAGVARGASVFARKLVEKK</sequence>
<dbReference type="AlphaFoldDB" id="A0A1M3L1Z6"/>
<organism evidence="2 3">
    <name type="scientific">Candidatus Kapaibacterium thiocyanatum</name>
    <dbReference type="NCBI Taxonomy" id="1895771"/>
    <lineage>
        <taxon>Bacteria</taxon>
        <taxon>Pseudomonadati</taxon>
        <taxon>Candidatus Kapaibacteriota</taxon>
        <taxon>Candidatus Kapaibacteriia</taxon>
        <taxon>Candidatus Kapaibacteriales</taxon>
        <taxon>Candidatus Kapaibacteriaceae</taxon>
        <taxon>Candidatus Kapaibacterium</taxon>
    </lineage>
</organism>
<gene>
    <name evidence="2" type="ORF">BGO89_02180</name>
</gene>
<feature type="transmembrane region" description="Helical" evidence="1">
    <location>
        <begin position="6"/>
        <end position="30"/>
    </location>
</feature>
<keyword evidence="1" id="KW-0472">Membrane</keyword>
<reference evidence="2 3" key="1">
    <citation type="submission" date="2016-09" db="EMBL/GenBank/DDBJ databases">
        <title>Genome-resolved meta-omics ties microbial dynamics to process performance in biotechnology for thiocyanate degradation.</title>
        <authorList>
            <person name="Kantor R.S."/>
            <person name="Huddy R.J."/>
            <person name="Iyer R."/>
            <person name="Thomas B.C."/>
            <person name="Brown C.T."/>
            <person name="Anantharaman K."/>
            <person name="Tringe S."/>
            <person name="Hettich R.L."/>
            <person name="Harrison S.T."/>
            <person name="Banfield J.F."/>
        </authorList>
    </citation>
    <scope>NUCLEOTIDE SEQUENCE [LARGE SCALE GENOMIC DNA]</scope>
    <source>
        <strain evidence="2">59-99</strain>
    </source>
</reference>
<keyword evidence="1" id="KW-1133">Transmembrane helix</keyword>
<evidence type="ECO:0000313" key="3">
    <source>
        <dbReference type="Proteomes" id="UP000184233"/>
    </source>
</evidence>
<keyword evidence="1" id="KW-0812">Transmembrane</keyword>